<reference evidence="4" key="1">
    <citation type="submission" date="2015-01" db="EMBL/GenBank/DDBJ databases">
        <authorList>
            <person name="Durling Mikael"/>
        </authorList>
    </citation>
    <scope>NUCLEOTIDE SEQUENCE</scope>
</reference>
<dbReference type="PRINTS" id="PR00412">
    <property type="entry name" value="EPOXHYDRLASE"/>
</dbReference>
<accession>A0A0B7K8T6</accession>
<dbReference type="AlphaFoldDB" id="A0A0B7K8T6"/>
<dbReference type="GO" id="GO:0016787">
    <property type="term" value="F:hydrolase activity"/>
    <property type="evidence" value="ECO:0007669"/>
    <property type="project" value="UniProtKB-KW"/>
</dbReference>
<name>A0A0B7K8T6_BIOOC</name>
<dbReference type="Gene3D" id="3.40.50.1820">
    <property type="entry name" value="alpha/beta hydrolase"/>
    <property type="match status" value="1"/>
</dbReference>
<dbReference type="Pfam" id="PF00561">
    <property type="entry name" value="Abhydrolase_1"/>
    <property type="match status" value="1"/>
</dbReference>
<evidence type="ECO:0000256" key="2">
    <source>
        <dbReference type="ARBA" id="ARBA00038334"/>
    </source>
</evidence>
<evidence type="ECO:0000313" key="4">
    <source>
        <dbReference type="EMBL" id="CEO51340.1"/>
    </source>
</evidence>
<dbReference type="PRINTS" id="PR00111">
    <property type="entry name" value="ABHYDROLASE"/>
</dbReference>
<dbReference type="InterPro" id="IPR000073">
    <property type="entry name" value="AB_hydrolase_1"/>
</dbReference>
<comment type="similarity">
    <text evidence="2">Belongs to the AB hydrolase superfamily. Epoxide hydrolase family.</text>
</comment>
<organism evidence="4">
    <name type="scientific">Bionectria ochroleuca</name>
    <name type="common">Gliocladium roseum</name>
    <dbReference type="NCBI Taxonomy" id="29856"/>
    <lineage>
        <taxon>Eukaryota</taxon>
        <taxon>Fungi</taxon>
        <taxon>Dikarya</taxon>
        <taxon>Ascomycota</taxon>
        <taxon>Pezizomycotina</taxon>
        <taxon>Sordariomycetes</taxon>
        <taxon>Hypocreomycetidae</taxon>
        <taxon>Hypocreales</taxon>
        <taxon>Bionectriaceae</taxon>
        <taxon>Clonostachys</taxon>
    </lineage>
</organism>
<evidence type="ECO:0000259" key="3">
    <source>
        <dbReference type="Pfam" id="PF00561"/>
    </source>
</evidence>
<sequence>MQDYIFYTVVTGDDARIAYTDQPPLGSESGRGVIVLLHGFPQTSYQFRHVIKPIQKAGYRVIVPDYRGAGKSSKPQSGFTKTTMAADILCLLDQLSIKEPVHMVGHDIGGMIAYAFATRYPDRTASTVWGECPLPSTSAYEEDCKEHGVQQFHFHFHSVPDLPEALVTGREETYLRHFFDKLSYNQSAITQEDLAYYVKQYRQPGALRCAFNVYRAFQEDANENRAWILKSGKCKVRALGLSGAQSRHREAADKMMAEAHEPRTFAVAAVEDSGHYIAEENPGGFVQVLLGFIERDI</sequence>
<dbReference type="InterPro" id="IPR000639">
    <property type="entry name" value="Epox_hydrolase-like"/>
</dbReference>
<dbReference type="PANTHER" id="PTHR43329">
    <property type="entry name" value="EPOXIDE HYDROLASE"/>
    <property type="match status" value="1"/>
</dbReference>
<gene>
    <name evidence="4" type="ORF">BN869_000007398_1</name>
</gene>
<dbReference type="EMBL" id="CDPU01000022">
    <property type="protein sequence ID" value="CEO51340.1"/>
    <property type="molecule type" value="Genomic_DNA"/>
</dbReference>
<proteinExistence type="inferred from homology"/>
<protein>
    <recommendedName>
        <fullName evidence="3">AB hydrolase-1 domain-containing protein</fullName>
    </recommendedName>
</protein>
<dbReference type="InterPro" id="IPR029058">
    <property type="entry name" value="AB_hydrolase_fold"/>
</dbReference>
<dbReference type="SUPFAM" id="SSF53474">
    <property type="entry name" value="alpha/beta-Hydrolases"/>
    <property type="match status" value="1"/>
</dbReference>
<keyword evidence="1" id="KW-0378">Hydrolase</keyword>
<evidence type="ECO:0000256" key="1">
    <source>
        <dbReference type="ARBA" id="ARBA00022801"/>
    </source>
</evidence>
<feature type="domain" description="AB hydrolase-1" evidence="3">
    <location>
        <begin position="33"/>
        <end position="145"/>
    </location>
</feature>